<dbReference type="EMBL" id="PVNS01000010">
    <property type="protein sequence ID" value="PRO64985.1"/>
    <property type="molecule type" value="Genomic_DNA"/>
</dbReference>
<gene>
    <name evidence="2" type="ORF">C6I21_11065</name>
</gene>
<dbReference type="InterPro" id="IPR021683">
    <property type="entry name" value="DUF3267"/>
</dbReference>
<sequence length="192" mass="21230">MNCLKTCSLAKEIGRGRMSFLSALVSLLYFLIFFTVFQTFGGHAPLVDYGFYITIAGLIVILPLHLFLHCLPIWAAGRRAKMGWRRSQWPNFFYSVRNPVSKRLSIIATLTPVVVITAVSLAMAAALPGHTHYIAIISAVNVGLSVYDFFAAKQMMSAPNDALIEENKNGFHVIRATEESVTAFNEPDSMPS</sequence>
<keyword evidence="3" id="KW-1185">Reference proteome</keyword>
<feature type="transmembrane region" description="Helical" evidence="1">
    <location>
        <begin position="49"/>
        <end position="76"/>
    </location>
</feature>
<keyword evidence="1" id="KW-0472">Membrane</keyword>
<organism evidence="2 3">
    <name type="scientific">Alkalicoccus urumqiensis</name>
    <name type="common">Bacillus urumqiensis</name>
    <dbReference type="NCBI Taxonomy" id="1548213"/>
    <lineage>
        <taxon>Bacteria</taxon>
        <taxon>Bacillati</taxon>
        <taxon>Bacillota</taxon>
        <taxon>Bacilli</taxon>
        <taxon>Bacillales</taxon>
        <taxon>Bacillaceae</taxon>
        <taxon>Alkalicoccus</taxon>
    </lineage>
</organism>
<reference evidence="2 3" key="1">
    <citation type="submission" date="2018-03" db="EMBL/GenBank/DDBJ databases">
        <title>Bacillus urumqiensis sp. nov., a moderately haloalkaliphilic bacterium isolated from a salt lake.</title>
        <authorList>
            <person name="Zhao B."/>
            <person name="Liao Z."/>
        </authorList>
    </citation>
    <scope>NUCLEOTIDE SEQUENCE [LARGE SCALE GENOMIC DNA]</scope>
    <source>
        <strain evidence="2 3">BZ-SZ-XJ18</strain>
    </source>
</reference>
<dbReference type="Proteomes" id="UP000243650">
    <property type="component" value="Unassembled WGS sequence"/>
</dbReference>
<comment type="caution">
    <text evidence="2">The sequence shown here is derived from an EMBL/GenBank/DDBJ whole genome shotgun (WGS) entry which is preliminary data.</text>
</comment>
<accession>A0A2P6MFB1</accession>
<keyword evidence="1" id="KW-1133">Transmembrane helix</keyword>
<dbReference type="AlphaFoldDB" id="A0A2P6MFB1"/>
<dbReference type="RefSeq" id="WP_105959543.1">
    <property type="nucleotide sequence ID" value="NZ_PVNS01000010.1"/>
</dbReference>
<keyword evidence="1" id="KW-0812">Transmembrane</keyword>
<dbReference type="Pfam" id="PF11667">
    <property type="entry name" value="DUF3267"/>
    <property type="match status" value="1"/>
</dbReference>
<feature type="transmembrane region" description="Helical" evidence="1">
    <location>
        <begin position="133"/>
        <end position="150"/>
    </location>
</feature>
<protein>
    <recommendedName>
        <fullName evidence="4">DUF3267 domain-containing protein</fullName>
    </recommendedName>
</protein>
<name>A0A2P6MFB1_ALKUR</name>
<proteinExistence type="predicted"/>
<dbReference type="OrthoDB" id="2360495at2"/>
<evidence type="ECO:0008006" key="4">
    <source>
        <dbReference type="Google" id="ProtNLM"/>
    </source>
</evidence>
<evidence type="ECO:0000256" key="1">
    <source>
        <dbReference type="SAM" id="Phobius"/>
    </source>
</evidence>
<feature type="transmembrane region" description="Helical" evidence="1">
    <location>
        <begin position="20"/>
        <end position="37"/>
    </location>
</feature>
<evidence type="ECO:0000313" key="3">
    <source>
        <dbReference type="Proteomes" id="UP000243650"/>
    </source>
</evidence>
<feature type="transmembrane region" description="Helical" evidence="1">
    <location>
        <begin position="104"/>
        <end position="127"/>
    </location>
</feature>
<evidence type="ECO:0000313" key="2">
    <source>
        <dbReference type="EMBL" id="PRO64985.1"/>
    </source>
</evidence>